<dbReference type="NCBIfam" id="TIGR00756">
    <property type="entry name" value="PPR"/>
    <property type="match status" value="1"/>
</dbReference>
<dbReference type="Proteomes" id="UP000228380">
    <property type="component" value="Chromosome 12"/>
</dbReference>
<sequence>MRRALAPPFFLRPPFSKPSPFYLSIASSPPLPKPSASLTEEELAEVHRLVPRLCDAGRHADAVRLLDACLLAGPPLAALPASALADRLASHPDLTPSMALLTALKHHPRRPSPLPFCSPLLSAFFEKRRPKEAAKVFAWLCRPDSPCRPDPEVYRIAIGGFCRLGRMVDALRAVKEMVGDGVSPGTDLREAVYRGMLHEARIDEARELDAALKCIEEEGNGFGGAVEVLDRLIREWEE</sequence>
<keyword evidence="3" id="KW-1185">Reference proteome</keyword>
<evidence type="ECO:0000313" key="3">
    <source>
        <dbReference type="Proteomes" id="UP000228380"/>
    </source>
</evidence>
<dbReference type="PANTHER" id="PTHR47932:SF62">
    <property type="entry name" value="EXPRESSED PROTEIN"/>
    <property type="match status" value="1"/>
</dbReference>
<dbReference type="InterPro" id="IPR002885">
    <property type="entry name" value="PPR_rpt"/>
</dbReference>
<dbReference type="KEGG" id="pda:103720940"/>
<proteinExistence type="predicted"/>
<keyword evidence="1" id="KW-0677">Repeat</keyword>
<gene>
    <name evidence="6 7 8" type="primary">LOC120112771</name>
    <name evidence="4 5" type="synonym">LOC103720940</name>
</gene>
<evidence type="ECO:0000313" key="5">
    <source>
        <dbReference type="RefSeq" id="XP_008809136.1"/>
    </source>
</evidence>
<accession>A0A8B9AXL3</accession>
<dbReference type="RefSeq" id="XP_038988567.1">
    <property type="nucleotide sequence ID" value="XM_039132639.1"/>
</dbReference>
<dbReference type="Pfam" id="PF12854">
    <property type="entry name" value="PPR_1"/>
    <property type="match status" value="1"/>
</dbReference>
<dbReference type="KEGG" id="pda:120112771"/>
<evidence type="ECO:0000313" key="4">
    <source>
        <dbReference type="RefSeq" id="XP_008809135.1"/>
    </source>
</evidence>
<dbReference type="InterPro" id="IPR011990">
    <property type="entry name" value="TPR-like_helical_dom_sf"/>
</dbReference>
<dbReference type="GeneID" id="103720940"/>
<dbReference type="RefSeq" id="XP_008809136.1">
    <property type="nucleotide sequence ID" value="XM_008810914.4"/>
</dbReference>
<dbReference type="GeneID" id="120112771"/>
<dbReference type="RefSeq" id="XP_038988568.1">
    <property type="nucleotide sequence ID" value="XM_039132640.1"/>
</dbReference>
<organism evidence="3 7">
    <name type="scientific">Phoenix dactylifera</name>
    <name type="common">Date palm</name>
    <dbReference type="NCBI Taxonomy" id="42345"/>
    <lineage>
        <taxon>Eukaryota</taxon>
        <taxon>Viridiplantae</taxon>
        <taxon>Streptophyta</taxon>
        <taxon>Embryophyta</taxon>
        <taxon>Tracheophyta</taxon>
        <taxon>Spermatophyta</taxon>
        <taxon>Magnoliopsida</taxon>
        <taxon>Liliopsida</taxon>
        <taxon>Arecaceae</taxon>
        <taxon>Coryphoideae</taxon>
        <taxon>Phoeniceae</taxon>
        <taxon>Phoenix</taxon>
    </lineage>
</organism>
<dbReference type="PANTHER" id="PTHR47932">
    <property type="entry name" value="ATPASE EXPRESSION PROTEIN 3"/>
    <property type="match status" value="1"/>
</dbReference>
<dbReference type="RefSeq" id="XP_038988569.1">
    <property type="nucleotide sequence ID" value="XM_039132641.1"/>
</dbReference>
<evidence type="ECO:0000313" key="6">
    <source>
        <dbReference type="RefSeq" id="XP_038988567.1"/>
    </source>
</evidence>
<evidence type="ECO:0000256" key="2">
    <source>
        <dbReference type="PROSITE-ProRule" id="PRU00708"/>
    </source>
</evidence>
<evidence type="ECO:0000256" key="1">
    <source>
        <dbReference type="ARBA" id="ARBA00022737"/>
    </source>
</evidence>
<evidence type="ECO:0000313" key="8">
    <source>
        <dbReference type="RefSeq" id="XP_038988569.1"/>
    </source>
</evidence>
<dbReference type="GO" id="GO:0003729">
    <property type="term" value="F:mRNA binding"/>
    <property type="evidence" value="ECO:0007669"/>
    <property type="project" value="TreeGrafter"/>
</dbReference>
<dbReference type="Gene3D" id="1.25.40.10">
    <property type="entry name" value="Tetratricopeptide repeat domain"/>
    <property type="match status" value="1"/>
</dbReference>
<dbReference type="PROSITE" id="PS51375">
    <property type="entry name" value="PPR"/>
    <property type="match status" value="1"/>
</dbReference>
<evidence type="ECO:0000313" key="7">
    <source>
        <dbReference type="RefSeq" id="XP_038988568.1"/>
    </source>
</evidence>
<dbReference type="RefSeq" id="XP_008809135.1">
    <property type="nucleotide sequence ID" value="XM_008810913.4"/>
</dbReference>
<reference evidence="4 5" key="2">
    <citation type="submission" date="2025-04" db="UniProtKB">
        <authorList>
            <consortium name="RefSeq"/>
        </authorList>
    </citation>
    <scope>IDENTIFICATION</scope>
    <source>
        <tissue evidence="4 5">Young leaves</tissue>
    </source>
</reference>
<dbReference type="OrthoDB" id="1938089at2759"/>
<reference evidence="3" key="1">
    <citation type="journal article" date="2019" name="Nat. Commun.">
        <title>Genome-wide association mapping of date palm fruit traits.</title>
        <authorList>
            <person name="Hazzouri K.M."/>
            <person name="Gros-Balthazard M."/>
            <person name="Flowers J.M."/>
            <person name="Copetti D."/>
            <person name="Lemansour A."/>
            <person name="Lebrun M."/>
            <person name="Masmoudi K."/>
            <person name="Ferrand S."/>
            <person name="Dhar M.I."/>
            <person name="Fresquez Z.A."/>
            <person name="Rosas U."/>
            <person name="Zhang J."/>
            <person name="Talag J."/>
            <person name="Lee S."/>
            <person name="Kudrna D."/>
            <person name="Powell R.F."/>
            <person name="Leitch I.J."/>
            <person name="Krueger R.R."/>
            <person name="Wing R.A."/>
            <person name="Amiri K.M.A."/>
            <person name="Purugganan M.D."/>
        </authorList>
    </citation>
    <scope>NUCLEOTIDE SEQUENCE [LARGE SCALE GENOMIC DNA]</scope>
    <source>
        <strain evidence="3">cv. Khalas</strain>
    </source>
</reference>
<name>A0A8B9AXL3_PHODC</name>
<dbReference type="AlphaFoldDB" id="A0A8B9AXL3"/>
<protein>
    <submittedName>
        <fullName evidence="4 5">Pentatricopeptide repeat-containing protein At1g63080, mitochondrial-like</fullName>
    </submittedName>
</protein>
<feature type="repeat" description="PPR" evidence="2">
    <location>
        <begin position="150"/>
        <end position="184"/>
    </location>
</feature>